<accession>A0A7C4Y715</accession>
<keyword evidence="6" id="KW-0472">Membrane</keyword>
<gene>
    <name evidence="8" type="ORF">ENV67_08725</name>
</gene>
<evidence type="ECO:0000256" key="1">
    <source>
        <dbReference type="ARBA" id="ARBA00004442"/>
    </source>
</evidence>
<proteinExistence type="inferred from homology"/>
<evidence type="ECO:0000256" key="2">
    <source>
        <dbReference type="ARBA" id="ARBA00007613"/>
    </source>
</evidence>
<dbReference type="Gene3D" id="1.20.1600.10">
    <property type="entry name" value="Outer membrane efflux proteins (OEP)"/>
    <property type="match status" value="1"/>
</dbReference>
<reference evidence="8" key="1">
    <citation type="journal article" date="2020" name="mSystems">
        <title>Genome- and Community-Level Interaction Insights into Carbon Utilization and Element Cycling Functions of Hydrothermarchaeota in Hydrothermal Sediment.</title>
        <authorList>
            <person name="Zhou Z."/>
            <person name="Liu Y."/>
            <person name="Xu W."/>
            <person name="Pan J."/>
            <person name="Luo Z.H."/>
            <person name="Li M."/>
        </authorList>
    </citation>
    <scope>NUCLEOTIDE SEQUENCE [LARGE SCALE GENOMIC DNA]</scope>
    <source>
        <strain evidence="8">SpSt-780</strain>
    </source>
</reference>
<keyword evidence="5" id="KW-0812">Transmembrane</keyword>
<comment type="caution">
    <text evidence="8">The sequence shown here is derived from an EMBL/GenBank/DDBJ whole genome shotgun (WGS) entry which is preliminary data.</text>
</comment>
<evidence type="ECO:0000313" key="8">
    <source>
        <dbReference type="EMBL" id="HGW92603.1"/>
    </source>
</evidence>
<comment type="similarity">
    <text evidence="2">Belongs to the outer membrane factor (OMF) (TC 1.B.17) family.</text>
</comment>
<dbReference type="PANTHER" id="PTHR30026">
    <property type="entry name" value="OUTER MEMBRANE PROTEIN TOLC"/>
    <property type="match status" value="1"/>
</dbReference>
<dbReference type="GO" id="GO:0015288">
    <property type="term" value="F:porin activity"/>
    <property type="evidence" value="ECO:0007669"/>
    <property type="project" value="TreeGrafter"/>
</dbReference>
<keyword evidence="7" id="KW-0998">Cell outer membrane</keyword>
<evidence type="ECO:0000256" key="3">
    <source>
        <dbReference type="ARBA" id="ARBA00022448"/>
    </source>
</evidence>
<sequence length="400" mass="46663">MVLIFLSLTLTLEDAIDRMLKVSETSKILLYKMKTEQKINSYNYSNLLPSLEFNYSYSKIFPSKRESYSVNFSNSENLSLWNFLEGVETYFLNNESEFNYYNSLNEIIYNTITLYLNCYTARKMLDVRSKALERSNNYKSKIEEMFKLGLSSKADLLKAEVSNLQAQLEFIKAEKNMKEFFAQLRSLLDLKDEEIELVLPSLDFTLDSFDILKEKILRENYEIISIKNKIASLRLKLAENISQYIPSFYLKGSYGYSGAKFPETKEEWDADDSYSINFSLSMPLFSGFKRVNNTIVQKMQLDMEILNLKKKEKDLVIELENAFNSYIESKKLLEIAEKNVQVSNESMEATKLRFEMGEASVIELLSSEEDLLNAQFNLENALKDYILSIYKIKKLEGRMM</sequence>
<dbReference type="GO" id="GO:0009279">
    <property type="term" value="C:cell outer membrane"/>
    <property type="evidence" value="ECO:0007669"/>
    <property type="project" value="UniProtKB-SubCell"/>
</dbReference>
<dbReference type="AlphaFoldDB" id="A0A7C4Y715"/>
<dbReference type="SUPFAM" id="SSF56954">
    <property type="entry name" value="Outer membrane efflux proteins (OEP)"/>
    <property type="match status" value="1"/>
</dbReference>
<evidence type="ECO:0000256" key="4">
    <source>
        <dbReference type="ARBA" id="ARBA00022452"/>
    </source>
</evidence>
<keyword evidence="3" id="KW-0813">Transport</keyword>
<evidence type="ECO:0000256" key="6">
    <source>
        <dbReference type="ARBA" id="ARBA00023136"/>
    </source>
</evidence>
<organism evidence="8">
    <name type="scientific">candidate division WOR-3 bacterium</name>
    <dbReference type="NCBI Taxonomy" id="2052148"/>
    <lineage>
        <taxon>Bacteria</taxon>
        <taxon>Bacteria division WOR-3</taxon>
    </lineage>
</organism>
<dbReference type="GO" id="GO:1990281">
    <property type="term" value="C:efflux pump complex"/>
    <property type="evidence" value="ECO:0007669"/>
    <property type="project" value="TreeGrafter"/>
</dbReference>
<keyword evidence="4" id="KW-1134">Transmembrane beta strand</keyword>
<dbReference type="EMBL" id="DTHG01000103">
    <property type="protein sequence ID" value="HGW92603.1"/>
    <property type="molecule type" value="Genomic_DNA"/>
</dbReference>
<protein>
    <submittedName>
        <fullName evidence="8">TolC family protein</fullName>
    </submittedName>
</protein>
<comment type="subcellular location">
    <subcellularLocation>
        <location evidence="1">Cell outer membrane</location>
    </subcellularLocation>
</comment>
<dbReference type="GO" id="GO:0015562">
    <property type="term" value="F:efflux transmembrane transporter activity"/>
    <property type="evidence" value="ECO:0007669"/>
    <property type="project" value="InterPro"/>
</dbReference>
<dbReference type="InterPro" id="IPR051906">
    <property type="entry name" value="TolC-like"/>
</dbReference>
<dbReference type="Pfam" id="PF02321">
    <property type="entry name" value="OEP"/>
    <property type="match status" value="1"/>
</dbReference>
<evidence type="ECO:0000256" key="7">
    <source>
        <dbReference type="ARBA" id="ARBA00023237"/>
    </source>
</evidence>
<evidence type="ECO:0000256" key="5">
    <source>
        <dbReference type="ARBA" id="ARBA00022692"/>
    </source>
</evidence>
<dbReference type="PANTHER" id="PTHR30026:SF20">
    <property type="entry name" value="OUTER MEMBRANE PROTEIN TOLC"/>
    <property type="match status" value="1"/>
</dbReference>
<dbReference type="InterPro" id="IPR003423">
    <property type="entry name" value="OMP_efflux"/>
</dbReference>
<name>A0A7C4Y715_UNCW3</name>